<proteinExistence type="inferred from homology"/>
<dbReference type="GO" id="GO:0032543">
    <property type="term" value="P:mitochondrial translation"/>
    <property type="evidence" value="ECO:0007669"/>
    <property type="project" value="TreeGrafter"/>
</dbReference>
<dbReference type="Gene3D" id="6.10.330.20">
    <property type="match status" value="1"/>
</dbReference>
<evidence type="ECO:0000256" key="8">
    <source>
        <dbReference type="SAM" id="MobiDB-lite"/>
    </source>
</evidence>
<organism evidence="9 10">
    <name type="scientific">Dendrothele bispora (strain CBS 962.96)</name>
    <dbReference type="NCBI Taxonomy" id="1314807"/>
    <lineage>
        <taxon>Eukaryota</taxon>
        <taxon>Fungi</taxon>
        <taxon>Dikarya</taxon>
        <taxon>Basidiomycota</taxon>
        <taxon>Agaricomycotina</taxon>
        <taxon>Agaricomycetes</taxon>
        <taxon>Agaricomycetidae</taxon>
        <taxon>Agaricales</taxon>
        <taxon>Agaricales incertae sedis</taxon>
        <taxon>Dendrothele</taxon>
    </lineage>
</organism>
<reference evidence="9 10" key="1">
    <citation type="journal article" date="2019" name="Nat. Ecol. Evol.">
        <title>Megaphylogeny resolves global patterns of mushroom evolution.</title>
        <authorList>
            <person name="Varga T."/>
            <person name="Krizsan K."/>
            <person name="Foldi C."/>
            <person name="Dima B."/>
            <person name="Sanchez-Garcia M."/>
            <person name="Sanchez-Ramirez S."/>
            <person name="Szollosi G.J."/>
            <person name="Szarkandi J.G."/>
            <person name="Papp V."/>
            <person name="Albert L."/>
            <person name="Andreopoulos W."/>
            <person name="Angelini C."/>
            <person name="Antonin V."/>
            <person name="Barry K.W."/>
            <person name="Bougher N.L."/>
            <person name="Buchanan P."/>
            <person name="Buyck B."/>
            <person name="Bense V."/>
            <person name="Catcheside P."/>
            <person name="Chovatia M."/>
            <person name="Cooper J."/>
            <person name="Damon W."/>
            <person name="Desjardin D."/>
            <person name="Finy P."/>
            <person name="Geml J."/>
            <person name="Haridas S."/>
            <person name="Hughes K."/>
            <person name="Justo A."/>
            <person name="Karasinski D."/>
            <person name="Kautmanova I."/>
            <person name="Kiss B."/>
            <person name="Kocsube S."/>
            <person name="Kotiranta H."/>
            <person name="LaButti K.M."/>
            <person name="Lechner B.E."/>
            <person name="Liimatainen K."/>
            <person name="Lipzen A."/>
            <person name="Lukacs Z."/>
            <person name="Mihaltcheva S."/>
            <person name="Morgado L.N."/>
            <person name="Niskanen T."/>
            <person name="Noordeloos M.E."/>
            <person name="Ohm R.A."/>
            <person name="Ortiz-Santana B."/>
            <person name="Ovrebo C."/>
            <person name="Racz N."/>
            <person name="Riley R."/>
            <person name="Savchenko A."/>
            <person name="Shiryaev A."/>
            <person name="Soop K."/>
            <person name="Spirin V."/>
            <person name="Szebenyi C."/>
            <person name="Tomsovsky M."/>
            <person name="Tulloss R.E."/>
            <person name="Uehling J."/>
            <person name="Grigoriev I.V."/>
            <person name="Vagvolgyi C."/>
            <person name="Papp T."/>
            <person name="Martin F.M."/>
            <person name="Miettinen O."/>
            <person name="Hibbett D.S."/>
            <person name="Nagy L.G."/>
        </authorList>
    </citation>
    <scope>NUCLEOTIDE SEQUENCE [LARGE SCALE GENOMIC DNA]</scope>
    <source>
        <strain evidence="9 10">CBS 962.96</strain>
    </source>
</reference>
<evidence type="ECO:0000256" key="6">
    <source>
        <dbReference type="ARBA" id="ARBA00035289"/>
    </source>
</evidence>
<sequence>MLTLLRHSPRCPRLRFIRSFAEVVSTTVSQGSQLPVATGTNPTPQLANAGPISTELSSQPITLTKEGNRVLIREDHGLYGFFRKRTPVKDEVLEGESRYETLGGSLYSERAQSGRSWKASELRLKSFNDLHTLWYVLLRERNVLATQEEEVRRLGVLKMLNSFSYKKRQCRKSMARIKAVINERRLAFEGALQLAEKEKQDHLDNVVLQHQVAEFKKERTYLKKRRVYMEKKQAEIEAAQAARSAEKAAIAAEEKAAEGGSVATESVEHIETVVDVNESPEDARLSSPEPVPPVPEKDDSILSSPQTSTEEQRAAKAEEEVKPEKSTAPETASEAATAGLFGNVSGRNRR</sequence>
<evidence type="ECO:0000256" key="4">
    <source>
        <dbReference type="ARBA" id="ARBA00023128"/>
    </source>
</evidence>
<comment type="similarity">
    <text evidence="2">Belongs to the universal ribosomal protein uL29 family.</text>
</comment>
<keyword evidence="3" id="KW-0689">Ribosomal protein</keyword>
<dbReference type="OrthoDB" id="270763at2759"/>
<dbReference type="PANTHER" id="PTHR21183:SF18">
    <property type="entry name" value="LARGE RIBOSOMAL SUBUNIT PROTEIN UL29M"/>
    <property type="match status" value="1"/>
</dbReference>
<evidence type="ECO:0000256" key="7">
    <source>
        <dbReference type="ARBA" id="ARBA00035399"/>
    </source>
</evidence>
<dbReference type="AlphaFoldDB" id="A0A4S8LF01"/>
<evidence type="ECO:0000256" key="3">
    <source>
        <dbReference type="ARBA" id="ARBA00022980"/>
    </source>
</evidence>
<evidence type="ECO:0000313" key="10">
    <source>
        <dbReference type="Proteomes" id="UP000297245"/>
    </source>
</evidence>
<gene>
    <name evidence="9" type="ORF">K435DRAFT_731067</name>
</gene>
<evidence type="ECO:0000313" key="9">
    <source>
        <dbReference type="EMBL" id="THU87038.1"/>
    </source>
</evidence>
<dbReference type="Pfam" id="PF06984">
    <property type="entry name" value="MRP-L47"/>
    <property type="match status" value="1"/>
</dbReference>
<dbReference type="GO" id="GO:0003735">
    <property type="term" value="F:structural constituent of ribosome"/>
    <property type="evidence" value="ECO:0007669"/>
    <property type="project" value="InterPro"/>
</dbReference>
<evidence type="ECO:0000256" key="5">
    <source>
        <dbReference type="ARBA" id="ARBA00023274"/>
    </source>
</evidence>
<protein>
    <recommendedName>
        <fullName evidence="6">Large ribosomal subunit protein uL29m</fullName>
    </recommendedName>
    <alternativeName>
        <fullName evidence="7">54S ribosomal protein L4, mitochondrial</fullName>
    </alternativeName>
</protein>
<feature type="compositionally biased region" description="Low complexity" evidence="8">
    <location>
        <begin position="328"/>
        <end position="338"/>
    </location>
</feature>
<dbReference type="InterPro" id="IPR010729">
    <property type="entry name" value="Ribosomal_uL29_mit"/>
</dbReference>
<comment type="subcellular location">
    <subcellularLocation>
        <location evidence="1">Mitochondrion</location>
    </subcellularLocation>
</comment>
<dbReference type="SUPFAM" id="SSF46561">
    <property type="entry name" value="Ribosomal protein L29 (L29p)"/>
    <property type="match status" value="1"/>
</dbReference>
<keyword evidence="10" id="KW-1185">Reference proteome</keyword>
<dbReference type="InterPro" id="IPR036049">
    <property type="entry name" value="Ribosomal_uL29_sf"/>
</dbReference>
<keyword evidence="5" id="KW-0687">Ribonucleoprotein</keyword>
<feature type="compositionally biased region" description="Basic and acidic residues" evidence="8">
    <location>
        <begin position="310"/>
        <end position="327"/>
    </location>
</feature>
<evidence type="ECO:0000256" key="1">
    <source>
        <dbReference type="ARBA" id="ARBA00004173"/>
    </source>
</evidence>
<keyword evidence="4" id="KW-0496">Mitochondrion</keyword>
<name>A0A4S8LF01_DENBC</name>
<accession>A0A4S8LF01</accession>
<dbReference type="InterPro" id="IPR038340">
    <property type="entry name" value="MRP-L47_sf"/>
</dbReference>
<feature type="region of interest" description="Disordered" evidence="8">
    <location>
        <begin position="274"/>
        <end position="350"/>
    </location>
</feature>
<dbReference type="PANTHER" id="PTHR21183">
    <property type="entry name" value="RIBOSOMAL PROTEIN L47, MITOCHONDRIAL-RELATED"/>
    <property type="match status" value="1"/>
</dbReference>
<dbReference type="GO" id="GO:0005762">
    <property type="term" value="C:mitochondrial large ribosomal subunit"/>
    <property type="evidence" value="ECO:0007669"/>
    <property type="project" value="TreeGrafter"/>
</dbReference>
<dbReference type="Proteomes" id="UP000297245">
    <property type="component" value="Unassembled WGS sequence"/>
</dbReference>
<dbReference type="EMBL" id="ML179467">
    <property type="protein sequence ID" value="THU87038.1"/>
    <property type="molecule type" value="Genomic_DNA"/>
</dbReference>
<evidence type="ECO:0000256" key="2">
    <source>
        <dbReference type="ARBA" id="ARBA00009254"/>
    </source>
</evidence>